<dbReference type="PATRIC" id="fig|1423784.4.peg.1675"/>
<dbReference type="RefSeq" id="WP_225355055.1">
    <property type="nucleotide sequence ID" value="NZ_AZGK01000003.1"/>
</dbReference>
<dbReference type="GeneID" id="69803528"/>
<gene>
    <name evidence="1" type="ORF">FC51_GL001644</name>
</gene>
<reference evidence="1 2" key="1">
    <citation type="journal article" date="2015" name="Genome Announc.">
        <title>Expanding the biotechnology potential of lactobacilli through comparative genomics of 213 strains and associated genera.</title>
        <authorList>
            <person name="Sun Z."/>
            <person name="Harris H.M."/>
            <person name="McCann A."/>
            <person name="Guo C."/>
            <person name="Argimon S."/>
            <person name="Zhang W."/>
            <person name="Yang X."/>
            <person name="Jeffery I.B."/>
            <person name="Cooney J.C."/>
            <person name="Kagawa T.F."/>
            <person name="Liu W."/>
            <person name="Song Y."/>
            <person name="Salvetti E."/>
            <person name="Wrobel A."/>
            <person name="Rasinkangas P."/>
            <person name="Parkhill J."/>
            <person name="Rea M.C."/>
            <person name="O'Sullivan O."/>
            <person name="Ritari J."/>
            <person name="Douillard F.P."/>
            <person name="Paul Ross R."/>
            <person name="Yang R."/>
            <person name="Briner A.E."/>
            <person name="Felis G.E."/>
            <person name="de Vos W.M."/>
            <person name="Barrangou R."/>
            <person name="Klaenhammer T.R."/>
            <person name="Caufield P.W."/>
            <person name="Cui Y."/>
            <person name="Zhang H."/>
            <person name="O'Toole P.W."/>
        </authorList>
    </citation>
    <scope>NUCLEOTIDE SEQUENCE [LARGE SCALE GENOMIC DNA]</scope>
    <source>
        <strain evidence="1 2">DSM 5707</strain>
    </source>
</reference>
<accession>A0A0R1Z2G8</accession>
<comment type="caution">
    <text evidence="1">The sequence shown here is derived from an EMBL/GenBank/DDBJ whole genome shotgun (WGS) entry which is preliminary data.</text>
</comment>
<sequence>MTQDRPDYSQLLRQLEAGDIDKIEVRPDSFMTFQTAYMNFDHRKRIIGTASEGGVITYIYERDQTEKKSS</sequence>
<name>A0A0R1Z2G8_9LACO</name>
<organism evidence="1 2">
    <name type="scientific">Lentilactobacillus parabuchneri DSM 5707 = NBRC 107865</name>
    <dbReference type="NCBI Taxonomy" id="1423784"/>
    <lineage>
        <taxon>Bacteria</taxon>
        <taxon>Bacillati</taxon>
        <taxon>Bacillota</taxon>
        <taxon>Bacilli</taxon>
        <taxon>Lactobacillales</taxon>
        <taxon>Lactobacillaceae</taxon>
        <taxon>Lentilactobacillus</taxon>
    </lineage>
</organism>
<dbReference type="AlphaFoldDB" id="A0A0R1Z2G8"/>
<protein>
    <submittedName>
        <fullName evidence="1">Uncharacterized protein</fullName>
    </submittedName>
</protein>
<evidence type="ECO:0000313" key="1">
    <source>
        <dbReference type="EMBL" id="KRM47204.1"/>
    </source>
</evidence>
<evidence type="ECO:0000313" key="2">
    <source>
        <dbReference type="Proteomes" id="UP000051957"/>
    </source>
</evidence>
<dbReference type="Proteomes" id="UP000051957">
    <property type="component" value="Unassembled WGS sequence"/>
</dbReference>
<dbReference type="EMBL" id="AZGK01000003">
    <property type="protein sequence ID" value="KRM47204.1"/>
    <property type="molecule type" value="Genomic_DNA"/>
</dbReference>
<proteinExistence type="predicted"/>